<feature type="domain" description="Mammalian cell entry C-terminal" evidence="2">
    <location>
        <begin position="118"/>
        <end position="292"/>
    </location>
</feature>
<evidence type="ECO:0000259" key="1">
    <source>
        <dbReference type="Pfam" id="PF02470"/>
    </source>
</evidence>
<evidence type="ECO:0000313" key="3">
    <source>
        <dbReference type="EMBL" id="MBB5852095.1"/>
    </source>
</evidence>
<dbReference type="PANTHER" id="PTHR33371">
    <property type="entry name" value="INTERMEMBRANE PHOSPHOLIPID TRANSPORT SYSTEM BINDING PROTEIN MLAD-RELATED"/>
    <property type="match status" value="1"/>
</dbReference>
<evidence type="ECO:0000259" key="2">
    <source>
        <dbReference type="Pfam" id="PF11887"/>
    </source>
</evidence>
<feature type="domain" description="Mce/MlaD" evidence="1">
    <location>
        <begin position="37"/>
        <end position="112"/>
    </location>
</feature>
<dbReference type="InterPro" id="IPR003399">
    <property type="entry name" value="Mce/MlaD"/>
</dbReference>
<name>A0A841B095_9PSEU</name>
<dbReference type="Pfam" id="PF11887">
    <property type="entry name" value="Mce4_CUP1"/>
    <property type="match status" value="1"/>
</dbReference>
<protein>
    <submittedName>
        <fullName evidence="3">Phospholipid/cholesterol/gamma-HCH transport system substrate-binding protein</fullName>
    </submittedName>
</protein>
<organism evidence="3 4">
    <name type="scientific">Amycolatopsis umgeniensis</name>
    <dbReference type="NCBI Taxonomy" id="336628"/>
    <lineage>
        <taxon>Bacteria</taxon>
        <taxon>Bacillati</taxon>
        <taxon>Actinomycetota</taxon>
        <taxon>Actinomycetes</taxon>
        <taxon>Pseudonocardiales</taxon>
        <taxon>Pseudonocardiaceae</taxon>
        <taxon>Amycolatopsis</taxon>
    </lineage>
</organism>
<dbReference type="InterPro" id="IPR005693">
    <property type="entry name" value="Mce"/>
</dbReference>
<accession>A0A841B095</accession>
<gene>
    <name evidence="3" type="ORF">HDA45_002182</name>
</gene>
<sequence length="350" mass="36147">MRAHGKVLGLVVTAGLLGGCGVSLQNLDSVTGVDGPSYRITAVFTEVSGLPAGGEVKLGPTAVGKVISARSENFQAHVTLELREDVKLPKGTRAELKLSTALGDQYVDLLPPARAGGETLPPGAVIPVADTARGPDVENTLALLGTVLDNSGFEQARTIITELNTMLSGREDKIRDLLSRVDGILSTLDARTTDFKRTLESLGKLSKTTADNKALLDTAFTRITPAVRMLRDQQGALNAMLASVPPLANVAGDTLGRTKDSLTRMASDLGPILDAFNGFAGDLGRTLGALKTVGGVLDKSIPGDYLDIDLTVNVPASLSSLFTSFLGGPASPPGSPLPGDAGAPLMGGTR</sequence>
<reference evidence="3 4" key="1">
    <citation type="submission" date="2020-08" db="EMBL/GenBank/DDBJ databases">
        <title>Sequencing the genomes of 1000 actinobacteria strains.</title>
        <authorList>
            <person name="Klenk H.-P."/>
        </authorList>
    </citation>
    <scope>NUCLEOTIDE SEQUENCE [LARGE SCALE GENOMIC DNA]</scope>
    <source>
        <strain evidence="3 4">DSM 45272</strain>
    </source>
</reference>
<dbReference type="AlphaFoldDB" id="A0A841B095"/>
<keyword evidence="4" id="KW-1185">Reference proteome</keyword>
<dbReference type="NCBIfam" id="TIGR00996">
    <property type="entry name" value="Mtu_fam_mce"/>
    <property type="match status" value="1"/>
</dbReference>
<dbReference type="InterPro" id="IPR024516">
    <property type="entry name" value="Mce_C"/>
</dbReference>
<proteinExistence type="predicted"/>
<dbReference type="EMBL" id="JACHMX010000001">
    <property type="protein sequence ID" value="MBB5852095.1"/>
    <property type="molecule type" value="Genomic_DNA"/>
</dbReference>
<evidence type="ECO:0000313" key="4">
    <source>
        <dbReference type="Proteomes" id="UP000580861"/>
    </source>
</evidence>
<comment type="caution">
    <text evidence="3">The sequence shown here is derived from an EMBL/GenBank/DDBJ whole genome shotgun (WGS) entry which is preliminary data.</text>
</comment>
<dbReference type="PANTHER" id="PTHR33371:SF15">
    <property type="entry name" value="LIPOPROTEIN LPRN"/>
    <property type="match status" value="1"/>
</dbReference>
<dbReference type="PROSITE" id="PS51257">
    <property type="entry name" value="PROKAR_LIPOPROTEIN"/>
    <property type="match status" value="1"/>
</dbReference>
<dbReference type="GO" id="GO:0005576">
    <property type="term" value="C:extracellular region"/>
    <property type="evidence" value="ECO:0007669"/>
    <property type="project" value="TreeGrafter"/>
</dbReference>
<dbReference type="Proteomes" id="UP000580861">
    <property type="component" value="Unassembled WGS sequence"/>
</dbReference>
<dbReference type="RefSeq" id="WP_184894307.1">
    <property type="nucleotide sequence ID" value="NZ_JACHMX010000001.1"/>
</dbReference>
<dbReference type="InterPro" id="IPR052336">
    <property type="entry name" value="MlaD_Phospholipid_Transporter"/>
</dbReference>
<dbReference type="Pfam" id="PF02470">
    <property type="entry name" value="MlaD"/>
    <property type="match status" value="1"/>
</dbReference>